<organism evidence="1 2">
    <name type="scientific">Providencia stuartii</name>
    <dbReference type="NCBI Taxonomy" id="588"/>
    <lineage>
        <taxon>Bacteria</taxon>
        <taxon>Pseudomonadati</taxon>
        <taxon>Pseudomonadota</taxon>
        <taxon>Gammaproteobacteria</taxon>
        <taxon>Enterobacterales</taxon>
        <taxon>Morganellaceae</taxon>
        <taxon>Providencia</taxon>
    </lineage>
</organism>
<name>A0A1S1HS37_PROST</name>
<evidence type="ECO:0000313" key="1">
    <source>
        <dbReference type="EMBL" id="OHT25144.1"/>
    </source>
</evidence>
<comment type="caution">
    <text evidence="1">The sequence shown here is derived from an EMBL/GenBank/DDBJ whole genome shotgun (WGS) entry which is preliminary data.</text>
</comment>
<keyword evidence="2" id="KW-1185">Reference proteome</keyword>
<dbReference type="OrthoDB" id="6466678at2"/>
<dbReference type="RefSeq" id="WP_070925928.1">
    <property type="nucleotide sequence ID" value="NZ_VAUD01000014.1"/>
</dbReference>
<gene>
    <name evidence="1" type="ORF">A3Q29_15455</name>
</gene>
<evidence type="ECO:0000313" key="2">
    <source>
        <dbReference type="Proteomes" id="UP000179588"/>
    </source>
</evidence>
<evidence type="ECO:0008006" key="3">
    <source>
        <dbReference type="Google" id="ProtNLM"/>
    </source>
</evidence>
<dbReference type="Proteomes" id="UP000179588">
    <property type="component" value="Unassembled WGS sequence"/>
</dbReference>
<dbReference type="AlphaFoldDB" id="A0A1S1HS37"/>
<reference evidence="1 2" key="1">
    <citation type="submission" date="2016-03" db="EMBL/GenBank/DDBJ databases">
        <title>Genome sequence of Providencia stuartii strain, isolated from the salivary glands of larval Lucilia sericata.</title>
        <authorList>
            <person name="Yuan Y."/>
            <person name="Zhang Y."/>
            <person name="Fu S."/>
            <person name="Crippen T.L."/>
            <person name="Visi D."/>
            <person name="Benbow M.E."/>
            <person name="Allen M."/>
            <person name="Tomberlin J.K."/>
            <person name="Sze S.-H."/>
            <person name="Tarone A.M."/>
        </authorList>
    </citation>
    <scope>NUCLEOTIDE SEQUENCE [LARGE SCALE GENOMIC DNA]</scope>
    <source>
        <strain evidence="1 2">Crippen</strain>
    </source>
</reference>
<proteinExistence type="predicted"/>
<dbReference type="InterPro" id="IPR013388">
    <property type="entry name" value="T3SS_OrgA/MxiK"/>
</dbReference>
<protein>
    <recommendedName>
        <fullName evidence="3">Type III secretion apparatus protein OrgA/MxiK</fullName>
    </recommendedName>
</protein>
<accession>A0A1S1HS37</accession>
<dbReference type="EMBL" id="LVIE01000068">
    <property type="protein sequence ID" value="OHT25144.1"/>
    <property type="molecule type" value="Genomic_DNA"/>
</dbReference>
<sequence>MSQHNSLQPLLQSDIFLAPGSYFHTEYSNIYYHELPKALQKLHNQRLIHQYSLSWPNDKTLLLPASIAHAWCKLRKVALGLGIILHADPLPWWGELAIYSDLRKQFSDPLWQINRSKMPTPQTLLALGAEQLFAYITPFGREYTKRLKYMFSAAVLQLIPSSTQTILPWNIVEETCHYVRKNIA</sequence>
<dbReference type="Pfam" id="PF09482">
    <property type="entry name" value="OrgA_MxiK"/>
    <property type="match status" value="1"/>
</dbReference>